<evidence type="ECO:0000313" key="2">
    <source>
        <dbReference type="Proteomes" id="UP001430953"/>
    </source>
</evidence>
<gene>
    <name evidence="1" type="ORF">PUN28_007655</name>
</gene>
<reference evidence="1 2" key="1">
    <citation type="submission" date="2023-03" db="EMBL/GenBank/DDBJ databases">
        <title>High recombination rates correlate with genetic variation in Cardiocondyla obscurior ants.</title>
        <authorList>
            <person name="Errbii M."/>
        </authorList>
    </citation>
    <scope>NUCLEOTIDE SEQUENCE [LARGE SCALE GENOMIC DNA]</scope>
    <source>
        <strain evidence="1">Alpha-2009</strain>
        <tissue evidence="1">Whole body</tissue>
    </source>
</reference>
<sequence length="127" mass="14725">MSDYIRVTASCDSPCEESTCRSRFVDRFREFRKMTRHVPSERRSRPGGHPASAEQLLKTRARFPVSHVIVSYSPPFCPAYLPEYAANEQFTNSIALRKSQMCSLTRNKRRQIRSRGLTGTHTYFFIT</sequence>
<proteinExistence type="predicted"/>
<protein>
    <submittedName>
        <fullName evidence="1">Uncharacterized protein</fullName>
    </submittedName>
</protein>
<dbReference type="Proteomes" id="UP001430953">
    <property type="component" value="Unassembled WGS sequence"/>
</dbReference>
<name>A0AAW2G6Z8_9HYME</name>
<evidence type="ECO:0000313" key="1">
    <source>
        <dbReference type="EMBL" id="KAL0123197.1"/>
    </source>
</evidence>
<dbReference type="AlphaFoldDB" id="A0AAW2G6Z8"/>
<accession>A0AAW2G6Z8</accession>
<comment type="caution">
    <text evidence="1">The sequence shown here is derived from an EMBL/GenBank/DDBJ whole genome shotgun (WGS) entry which is preliminary data.</text>
</comment>
<dbReference type="EMBL" id="JADYXP020000006">
    <property type="protein sequence ID" value="KAL0123197.1"/>
    <property type="molecule type" value="Genomic_DNA"/>
</dbReference>
<keyword evidence="2" id="KW-1185">Reference proteome</keyword>
<organism evidence="1 2">
    <name type="scientific">Cardiocondyla obscurior</name>
    <dbReference type="NCBI Taxonomy" id="286306"/>
    <lineage>
        <taxon>Eukaryota</taxon>
        <taxon>Metazoa</taxon>
        <taxon>Ecdysozoa</taxon>
        <taxon>Arthropoda</taxon>
        <taxon>Hexapoda</taxon>
        <taxon>Insecta</taxon>
        <taxon>Pterygota</taxon>
        <taxon>Neoptera</taxon>
        <taxon>Endopterygota</taxon>
        <taxon>Hymenoptera</taxon>
        <taxon>Apocrita</taxon>
        <taxon>Aculeata</taxon>
        <taxon>Formicoidea</taxon>
        <taxon>Formicidae</taxon>
        <taxon>Myrmicinae</taxon>
        <taxon>Cardiocondyla</taxon>
    </lineage>
</organism>